<dbReference type="Proteomes" id="UP000036780">
    <property type="component" value="Unassembled WGS sequence"/>
</dbReference>
<accession>A0A0L0QMS0</accession>
<evidence type="ECO:0000313" key="3">
    <source>
        <dbReference type="Proteomes" id="UP000036780"/>
    </source>
</evidence>
<comment type="caution">
    <text evidence="2">The sequence shown here is derived from an EMBL/GenBank/DDBJ whole genome shotgun (WGS) entry which is preliminary data.</text>
</comment>
<sequence>MSKDLIEQFAFNRNMLFTELDKLDESLIDKQLEGLNNTVRWHIGHILTVAEQFLFGFPNQSKHLPETYISLFGNGTKPADWPEEVPSLKELRANLQEQFDRAMKLQPEYFATKLEKPFLGQDTIGGLTKVAVFHEAHHTGQLHTISLLTVKQA</sequence>
<dbReference type="InterPro" id="IPR034660">
    <property type="entry name" value="DinB/YfiT-like"/>
</dbReference>
<dbReference type="GeneID" id="66871462"/>
<organism evidence="2 3">
    <name type="scientific">Virgibacillus pantothenticus</name>
    <dbReference type="NCBI Taxonomy" id="1473"/>
    <lineage>
        <taxon>Bacteria</taxon>
        <taxon>Bacillati</taxon>
        <taxon>Bacillota</taxon>
        <taxon>Bacilli</taxon>
        <taxon>Bacillales</taxon>
        <taxon>Bacillaceae</taxon>
        <taxon>Virgibacillus</taxon>
    </lineage>
</organism>
<name>A0A0L0QMS0_VIRPA</name>
<dbReference type="AlphaFoldDB" id="A0A0L0QMS0"/>
<dbReference type="Gene3D" id="1.20.120.450">
    <property type="entry name" value="dinb family like domain"/>
    <property type="match status" value="1"/>
</dbReference>
<keyword evidence="3" id="KW-1185">Reference proteome</keyword>
<proteinExistence type="predicted"/>
<dbReference type="RefSeq" id="WP_050352062.1">
    <property type="nucleotide sequence ID" value="NZ_BOSN01000002.1"/>
</dbReference>
<dbReference type="EMBL" id="LGTO01000007">
    <property type="protein sequence ID" value="KNE19523.1"/>
    <property type="molecule type" value="Genomic_DNA"/>
</dbReference>
<evidence type="ECO:0000259" key="1">
    <source>
        <dbReference type="Pfam" id="PF12867"/>
    </source>
</evidence>
<dbReference type="OrthoDB" id="4295522at2"/>
<dbReference type="PATRIC" id="fig|1473.5.peg.1344"/>
<dbReference type="SUPFAM" id="SSF109854">
    <property type="entry name" value="DinB/YfiT-like putative metalloenzymes"/>
    <property type="match status" value="1"/>
</dbReference>
<gene>
    <name evidence="2" type="ORF">AFK71_13655</name>
</gene>
<dbReference type="InterPro" id="IPR024775">
    <property type="entry name" value="DinB-like"/>
</dbReference>
<dbReference type="Pfam" id="PF12867">
    <property type="entry name" value="DinB_2"/>
    <property type="match status" value="1"/>
</dbReference>
<protein>
    <submittedName>
        <fullName evidence="2">Formate dehydrogenase</fullName>
    </submittedName>
</protein>
<reference evidence="3" key="1">
    <citation type="submission" date="2015-07" db="EMBL/GenBank/DDBJ databases">
        <title>Fjat-10053 dsm26.</title>
        <authorList>
            <person name="Liu B."/>
            <person name="Wang J."/>
            <person name="Zhu Y."/>
            <person name="Liu G."/>
            <person name="Chen Q."/>
            <person name="Chen Z."/>
            <person name="Lan J."/>
            <person name="Che J."/>
            <person name="Ge C."/>
            <person name="Shi H."/>
            <person name="Pan Z."/>
            <person name="Liu X."/>
        </authorList>
    </citation>
    <scope>NUCLEOTIDE SEQUENCE [LARGE SCALE GENOMIC DNA]</scope>
    <source>
        <strain evidence="3">DSM 26</strain>
    </source>
</reference>
<feature type="domain" description="DinB-like" evidence="1">
    <location>
        <begin position="8"/>
        <end position="142"/>
    </location>
</feature>
<evidence type="ECO:0000313" key="2">
    <source>
        <dbReference type="EMBL" id="KNE19523.1"/>
    </source>
</evidence>